<proteinExistence type="predicted"/>
<comment type="caution">
    <text evidence="2">The sequence shown here is derived from an EMBL/GenBank/DDBJ whole genome shotgun (WGS) entry which is preliminary data.</text>
</comment>
<feature type="region of interest" description="Disordered" evidence="1">
    <location>
        <begin position="1"/>
        <end position="22"/>
    </location>
</feature>
<protein>
    <submittedName>
        <fullName evidence="2">Uncharacterized protein</fullName>
    </submittedName>
</protein>
<name>A0AAN8NVY2_POLSC</name>
<dbReference type="Proteomes" id="UP001372834">
    <property type="component" value="Unassembled WGS sequence"/>
</dbReference>
<gene>
    <name evidence="2" type="ORF">RUM43_003082</name>
</gene>
<evidence type="ECO:0000256" key="1">
    <source>
        <dbReference type="SAM" id="MobiDB-lite"/>
    </source>
</evidence>
<reference evidence="2 3" key="1">
    <citation type="submission" date="2023-10" db="EMBL/GenBank/DDBJ databases">
        <title>Genomes of two closely related lineages of the louse Polyplax serrata with different host specificities.</title>
        <authorList>
            <person name="Martinu J."/>
            <person name="Tarabai H."/>
            <person name="Stefka J."/>
            <person name="Hypsa V."/>
        </authorList>
    </citation>
    <scope>NUCLEOTIDE SEQUENCE [LARGE SCALE GENOMIC DNA]</scope>
    <source>
        <strain evidence="2">HR10_N</strain>
    </source>
</reference>
<dbReference type="EMBL" id="JAWJWE010000036">
    <property type="protein sequence ID" value="KAK6629265.1"/>
    <property type="molecule type" value="Genomic_DNA"/>
</dbReference>
<sequence>MDEECGCSLSRKRLEGKEGETEDGWYQNPFISNILLVAKQKKDDEKVEESKKLITTDVISGPTTSSPGLLPTYPWRELIMMILRTMKRGKTDDREAGHFLSRKNCMNQRARLNDLSD</sequence>
<accession>A0AAN8NVY2</accession>
<evidence type="ECO:0000313" key="3">
    <source>
        <dbReference type="Proteomes" id="UP001372834"/>
    </source>
</evidence>
<evidence type="ECO:0000313" key="2">
    <source>
        <dbReference type="EMBL" id="KAK6629265.1"/>
    </source>
</evidence>
<organism evidence="2 3">
    <name type="scientific">Polyplax serrata</name>
    <name type="common">Common mouse louse</name>
    <dbReference type="NCBI Taxonomy" id="468196"/>
    <lineage>
        <taxon>Eukaryota</taxon>
        <taxon>Metazoa</taxon>
        <taxon>Ecdysozoa</taxon>
        <taxon>Arthropoda</taxon>
        <taxon>Hexapoda</taxon>
        <taxon>Insecta</taxon>
        <taxon>Pterygota</taxon>
        <taxon>Neoptera</taxon>
        <taxon>Paraneoptera</taxon>
        <taxon>Psocodea</taxon>
        <taxon>Troctomorpha</taxon>
        <taxon>Phthiraptera</taxon>
        <taxon>Anoplura</taxon>
        <taxon>Polyplacidae</taxon>
        <taxon>Polyplax</taxon>
    </lineage>
</organism>
<dbReference type="AlphaFoldDB" id="A0AAN8NVY2"/>